<evidence type="ECO:0000313" key="8">
    <source>
        <dbReference type="Proteomes" id="UP000256328"/>
    </source>
</evidence>
<dbReference type="GO" id="GO:0016020">
    <property type="term" value="C:membrane"/>
    <property type="evidence" value="ECO:0007669"/>
    <property type="project" value="UniProtKB-SubCell"/>
</dbReference>
<keyword evidence="4 6" id="KW-0472">Membrane</keyword>
<feature type="transmembrane region" description="Helical" evidence="6">
    <location>
        <begin position="294"/>
        <end position="313"/>
    </location>
</feature>
<feature type="transmembrane region" description="Helical" evidence="6">
    <location>
        <begin position="349"/>
        <end position="372"/>
    </location>
</feature>
<feature type="transmembrane region" description="Helical" evidence="6">
    <location>
        <begin position="384"/>
        <end position="403"/>
    </location>
</feature>
<name>A0A3D8T0U1_9HELO</name>
<dbReference type="AlphaFoldDB" id="A0A3D8T0U1"/>
<protein>
    <recommendedName>
        <fullName evidence="9">Major facilitator superfamily (MFS) profile domain-containing protein</fullName>
    </recommendedName>
</protein>
<feature type="transmembrane region" description="Helical" evidence="6">
    <location>
        <begin position="135"/>
        <end position="157"/>
    </location>
</feature>
<reference evidence="7 8" key="1">
    <citation type="journal article" date="2018" name="IMA Fungus">
        <title>IMA Genome-F 9: Draft genome sequence of Annulohypoxylon stygium, Aspergillus mulundensis, Berkeleyomyces basicola (syn. Thielaviopsis basicola), Ceratocystis smalleyi, two Cercospora beticola strains, Coleophoma cylindrospora, Fusarium fracticaudum, Phialophora cf. hyalina, and Morchella septimelata.</title>
        <authorList>
            <person name="Wingfield B.D."/>
            <person name="Bills G.F."/>
            <person name="Dong Y."/>
            <person name="Huang W."/>
            <person name="Nel W.J."/>
            <person name="Swalarsk-Parry B.S."/>
            <person name="Vaghefi N."/>
            <person name="Wilken P.M."/>
            <person name="An Z."/>
            <person name="de Beer Z.W."/>
            <person name="De Vos L."/>
            <person name="Chen L."/>
            <person name="Duong T.A."/>
            <person name="Gao Y."/>
            <person name="Hammerbacher A."/>
            <person name="Kikkert J.R."/>
            <person name="Li Y."/>
            <person name="Li H."/>
            <person name="Li K."/>
            <person name="Li Q."/>
            <person name="Liu X."/>
            <person name="Ma X."/>
            <person name="Naidoo K."/>
            <person name="Pethybridge S.J."/>
            <person name="Sun J."/>
            <person name="Steenkamp E.T."/>
            <person name="van der Nest M.A."/>
            <person name="van Wyk S."/>
            <person name="Wingfield M.J."/>
            <person name="Xiong C."/>
            <person name="Yue Q."/>
            <person name="Zhang X."/>
        </authorList>
    </citation>
    <scope>NUCLEOTIDE SEQUENCE [LARGE SCALE GENOMIC DNA]</scope>
    <source>
        <strain evidence="7 8">BP5796</strain>
    </source>
</reference>
<dbReference type="InterPro" id="IPR011701">
    <property type="entry name" value="MFS"/>
</dbReference>
<comment type="subcellular location">
    <subcellularLocation>
        <location evidence="1">Membrane</location>
        <topology evidence="1">Multi-pass membrane protein</topology>
    </subcellularLocation>
</comment>
<comment type="caution">
    <text evidence="7">The sequence shown here is derived from an EMBL/GenBank/DDBJ whole genome shotgun (WGS) entry which is preliminary data.</text>
</comment>
<feature type="transmembrane region" description="Helical" evidence="6">
    <location>
        <begin position="438"/>
        <end position="465"/>
    </location>
</feature>
<keyword evidence="3 6" id="KW-1133">Transmembrane helix</keyword>
<evidence type="ECO:0000256" key="1">
    <source>
        <dbReference type="ARBA" id="ARBA00004141"/>
    </source>
</evidence>
<organism evidence="7 8">
    <name type="scientific">Coleophoma crateriformis</name>
    <dbReference type="NCBI Taxonomy" id="565419"/>
    <lineage>
        <taxon>Eukaryota</taxon>
        <taxon>Fungi</taxon>
        <taxon>Dikarya</taxon>
        <taxon>Ascomycota</taxon>
        <taxon>Pezizomycotina</taxon>
        <taxon>Leotiomycetes</taxon>
        <taxon>Helotiales</taxon>
        <taxon>Dermateaceae</taxon>
        <taxon>Coleophoma</taxon>
    </lineage>
</organism>
<accession>A0A3D8T0U1</accession>
<feature type="transmembrane region" description="Helical" evidence="6">
    <location>
        <begin position="169"/>
        <end position="189"/>
    </location>
</feature>
<evidence type="ECO:0000256" key="2">
    <source>
        <dbReference type="ARBA" id="ARBA00022692"/>
    </source>
</evidence>
<evidence type="ECO:0008006" key="9">
    <source>
        <dbReference type="Google" id="ProtNLM"/>
    </source>
</evidence>
<feature type="transmembrane region" description="Helical" evidence="6">
    <location>
        <begin position="471"/>
        <end position="493"/>
    </location>
</feature>
<dbReference type="Gene3D" id="1.20.1250.20">
    <property type="entry name" value="MFS general substrate transporter like domains"/>
    <property type="match status" value="1"/>
</dbReference>
<keyword evidence="8" id="KW-1185">Reference proteome</keyword>
<evidence type="ECO:0000256" key="6">
    <source>
        <dbReference type="SAM" id="Phobius"/>
    </source>
</evidence>
<sequence>MGPREPADEQQQPLLAREEDATPHHSIIRTTHSPRVVIGIMVLTVFVLSFASTMMALPTLRIYEDIICHRYYENVSGQGHIGLEGKIDEGLCKGDEVQNELNIILGVKQFLTAVPAMLVAIPYGLLADRIGRKPVFGLVVTGYIVSTFWSLNVMWFWRTLPLRLVWLSPLLLFIGGGDVVIAIIFYSIASDVTTEENRANVFLLGSCVGSLAQIIAPSIAAALMIRSPWIPLLSGYLILILGSLTVVFIPETLHLHAAGKKDLVPDIERSPSPSRADALMKTVKAQILDGLQRFRASASIVSIPILIILLTFFNQPFSDQFDSIFPRYISKRFSWSLAKTGYLISLRSAFNIGVLVGVIPGISHILTCRLGYSNWSKDLTLAQTSVFFSAVGALVMALSPTVILTSAGLIFWTFGAGFTALCRSLLTSMVEKEHLARIYAVVAVVETVGALVAGPALAGLFSLGLKWKGGWIGMPFIGMAFIHILAGCGIWFFGVFTKGVEINGYETETDDTVVGEDGSFREIV</sequence>
<dbReference type="PANTHER" id="PTHR23507:SF1">
    <property type="entry name" value="FI18259P1-RELATED"/>
    <property type="match status" value="1"/>
</dbReference>
<feature type="transmembrane region" description="Helical" evidence="6">
    <location>
        <begin position="409"/>
        <end position="426"/>
    </location>
</feature>
<evidence type="ECO:0000256" key="5">
    <source>
        <dbReference type="SAM" id="MobiDB-lite"/>
    </source>
</evidence>
<feature type="transmembrane region" description="Helical" evidence="6">
    <location>
        <begin position="103"/>
        <end position="123"/>
    </location>
</feature>
<dbReference type="InterPro" id="IPR036259">
    <property type="entry name" value="MFS_trans_sf"/>
</dbReference>
<feature type="transmembrane region" description="Helical" evidence="6">
    <location>
        <begin position="229"/>
        <end position="250"/>
    </location>
</feature>
<feature type="region of interest" description="Disordered" evidence="5">
    <location>
        <begin position="1"/>
        <end position="26"/>
    </location>
</feature>
<gene>
    <name evidence="7" type="ORF">BP5796_01586</name>
</gene>
<dbReference type="EMBL" id="PDLN01000002">
    <property type="protein sequence ID" value="RDW92192.1"/>
    <property type="molecule type" value="Genomic_DNA"/>
</dbReference>
<keyword evidence="2 6" id="KW-0812">Transmembrane</keyword>
<dbReference type="OrthoDB" id="3026777at2759"/>
<dbReference type="SUPFAM" id="SSF103473">
    <property type="entry name" value="MFS general substrate transporter"/>
    <property type="match status" value="1"/>
</dbReference>
<dbReference type="GO" id="GO:0022857">
    <property type="term" value="F:transmembrane transporter activity"/>
    <property type="evidence" value="ECO:0007669"/>
    <property type="project" value="InterPro"/>
</dbReference>
<dbReference type="Proteomes" id="UP000256328">
    <property type="component" value="Unassembled WGS sequence"/>
</dbReference>
<feature type="transmembrane region" description="Helical" evidence="6">
    <location>
        <begin position="36"/>
        <end position="57"/>
    </location>
</feature>
<evidence type="ECO:0000256" key="4">
    <source>
        <dbReference type="ARBA" id="ARBA00023136"/>
    </source>
</evidence>
<evidence type="ECO:0000313" key="7">
    <source>
        <dbReference type="EMBL" id="RDW92192.1"/>
    </source>
</evidence>
<feature type="transmembrane region" description="Helical" evidence="6">
    <location>
        <begin position="201"/>
        <end position="223"/>
    </location>
</feature>
<dbReference type="PANTHER" id="PTHR23507">
    <property type="entry name" value="ZGC:174356"/>
    <property type="match status" value="1"/>
</dbReference>
<proteinExistence type="predicted"/>
<evidence type="ECO:0000256" key="3">
    <source>
        <dbReference type="ARBA" id="ARBA00022989"/>
    </source>
</evidence>
<dbReference type="Pfam" id="PF07690">
    <property type="entry name" value="MFS_1"/>
    <property type="match status" value="1"/>
</dbReference>